<gene>
    <name evidence="2" type="ORF">TCHU04912_LOCUS12776</name>
    <name evidence="3" type="ORF">TCHU04912_LOCUS12783</name>
</gene>
<dbReference type="PROSITE" id="PS50022">
    <property type="entry name" value="FA58C_3"/>
    <property type="match status" value="1"/>
</dbReference>
<dbReference type="InterPro" id="IPR011040">
    <property type="entry name" value="Sialidase"/>
</dbReference>
<dbReference type="SUPFAM" id="SSF49785">
    <property type="entry name" value="Galactose-binding domain-like"/>
    <property type="match status" value="1"/>
</dbReference>
<dbReference type="CDD" id="cd15482">
    <property type="entry name" value="Sialidase_non-viral"/>
    <property type="match status" value="1"/>
</dbReference>
<dbReference type="Gene3D" id="2.120.10.10">
    <property type="match status" value="1"/>
</dbReference>
<dbReference type="Gene3D" id="2.60.120.260">
    <property type="entry name" value="Galactose-binding domain-like"/>
    <property type="match status" value="1"/>
</dbReference>
<proteinExistence type="predicted"/>
<accession>A0A6U1IBS1</accession>
<evidence type="ECO:0000259" key="1">
    <source>
        <dbReference type="PROSITE" id="PS50022"/>
    </source>
</evidence>
<evidence type="ECO:0000313" key="3">
    <source>
        <dbReference type="EMBL" id="CAD9210544.1"/>
    </source>
</evidence>
<protein>
    <recommendedName>
        <fullName evidence="1">F5/8 type C domain-containing protein</fullName>
    </recommendedName>
</protein>
<dbReference type="AlphaFoldDB" id="A0A6U1IBS1"/>
<dbReference type="SUPFAM" id="SSF50939">
    <property type="entry name" value="Sialidases"/>
    <property type="match status" value="1"/>
</dbReference>
<dbReference type="PANTHER" id="PTHR43752">
    <property type="entry name" value="BNR/ASP-BOX REPEAT FAMILY PROTEIN"/>
    <property type="match status" value="1"/>
</dbReference>
<feature type="domain" description="F5/8 type C" evidence="1">
    <location>
        <begin position="466"/>
        <end position="626"/>
    </location>
</feature>
<dbReference type="Pfam" id="PF13088">
    <property type="entry name" value="BNR_2"/>
    <property type="match status" value="1"/>
</dbReference>
<dbReference type="InterPro" id="IPR008979">
    <property type="entry name" value="Galactose-bd-like_sf"/>
</dbReference>
<dbReference type="Pfam" id="PF00754">
    <property type="entry name" value="F5_F8_type_C"/>
    <property type="match status" value="1"/>
</dbReference>
<dbReference type="EMBL" id="HBGG01024596">
    <property type="protein sequence ID" value="CAD9210544.1"/>
    <property type="molecule type" value="Transcribed_RNA"/>
</dbReference>
<dbReference type="InterPro" id="IPR036278">
    <property type="entry name" value="Sialidase_sf"/>
</dbReference>
<dbReference type="InterPro" id="IPR000421">
    <property type="entry name" value="FA58C"/>
</dbReference>
<sequence length="639" mass="69185">MISQCHGSRDVGISRHMSAAFVLPQFGSRKREPRFSLPFLSAIIVILHSATHSLAKLTVNPGQDNWNGLRAQGSESDPFIPSSGGSHLQVRNTTFHTVFHAVPGVFGYNHMAMVEWLPDSNTLVAAWQAARAMEGSSSQVMMTSYSNDMGSTWSKPAKLLPDLPGILWSPVLHYVHEESKLLLFYSESTACLRPPKVKAGVVVGEPRWNPGGDIKVVSSFDAGKTWGESQVVYPQAADGGIPKVIANRAHVLRRSGDSTRLLLPFWRERARGAEETQDCPTLTGGGHETSGVLISDDLGLTWVPAGRIADPMGRTWLIEGTLADAGNGELLMLLRSTTDVVWASRSRDEGASWTVPQPLRVPNPNSKLSLIDMPDWGGTLLSALNFHPRLKGEHSRTRSHLSLATSVDGGSTWEVIARLKDDMTPGNCRFHYPTVLQISRELVIVAYSAQHTSDSKDGIHIAVVTLAESPVGATRGGSQELQDAKLSASSTHPDCSAESAALYGPTSWCASTLDTNQWLQISLASASNVTHILTGGRLDSRSDQRVTAYAISYNIGGWKWEWYRGVLQDAAGVEELVLAGNKLQGGIQVNELTDSQGSLGILAKAIRIHPVRWVNHISLQVGLKVSPPPAEVSAVHDEL</sequence>
<organism evidence="3">
    <name type="scientific">Tetraselmis chuii</name>
    <dbReference type="NCBI Taxonomy" id="63592"/>
    <lineage>
        <taxon>Eukaryota</taxon>
        <taxon>Viridiplantae</taxon>
        <taxon>Chlorophyta</taxon>
        <taxon>core chlorophytes</taxon>
        <taxon>Chlorodendrophyceae</taxon>
        <taxon>Chlorodendrales</taxon>
        <taxon>Chlorodendraceae</taxon>
        <taxon>Tetraselmis</taxon>
    </lineage>
</organism>
<dbReference type="PANTHER" id="PTHR43752:SF2">
    <property type="entry name" value="BNR_ASP-BOX REPEAT FAMILY PROTEIN"/>
    <property type="match status" value="1"/>
</dbReference>
<dbReference type="EMBL" id="HBGG01024588">
    <property type="protein sequence ID" value="CAD9210537.1"/>
    <property type="molecule type" value="Transcribed_RNA"/>
</dbReference>
<name>A0A6U1IBS1_9CHLO</name>
<reference evidence="3" key="1">
    <citation type="submission" date="2021-01" db="EMBL/GenBank/DDBJ databases">
        <authorList>
            <person name="Corre E."/>
            <person name="Pelletier E."/>
            <person name="Niang G."/>
            <person name="Scheremetjew M."/>
            <person name="Finn R."/>
            <person name="Kale V."/>
            <person name="Holt S."/>
            <person name="Cochrane G."/>
            <person name="Meng A."/>
            <person name="Brown T."/>
            <person name="Cohen L."/>
        </authorList>
    </citation>
    <scope>NUCLEOTIDE SEQUENCE</scope>
    <source>
        <strain evidence="3">PLY429</strain>
    </source>
</reference>
<evidence type="ECO:0000313" key="2">
    <source>
        <dbReference type="EMBL" id="CAD9210537.1"/>
    </source>
</evidence>